<dbReference type="AlphaFoldDB" id="A0A9N9FU66"/>
<evidence type="ECO:0000313" key="2">
    <source>
        <dbReference type="Proteomes" id="UP000789759"/>
    </source>
</evidence>
<name>A0A9N9FU66_9GLOM</name>
<feature type="non-terminal residue" evidence="1">
    <location>
        <position position="1"/>
    </location>
</feature>
<proteinExistence type="predicted"/>
<reference evidence="1" key="1">
    <citation type="submission" date="2021-06" db="EMBL/GenBank/DDBJ databases">
        <authorList>
            <person name="Kallberg Y."/>
            <person name="Tangrot J."/>
            <person name="Rosling A."/>
        </authorList>
    </citation>
    <scope>NUCLEOTIDE SEQUENCE</scope>
    <source>
        <strain evidence="1">FL966</strain>
    </source>
</reference>
<protein>
    <submittedName>
        <fullName evidence="1">13481_t:CDS:1</fullName>
    </submittedName>
</protein>
<sequence>QPVSSIIFTQTKDSTENLITLNISYNFWYMNNIDQNIHRASI</sequence>
<dbReference type="EMBL" id="CAJVQA010002806">
    <property type="protein sequence ID" value="CAG8557797.1"/>
    <property type="molecule type" value="Genomic_DNA"/>
</dbReference>
<comment type="caution">
    <text evidence="1">The sequence shown here is derived from an EMBL/GenBank/DDBJ whole genome shotgun (WGS) entry which is preliminary data.</text>
</comment>
<gene>
    <name evidence="1" type="ORF">CPELLU_LOCUS5057</name>
</gene>
<keyword evidence="2" id="KW-1185">Reference proteome</keyword>
<accession>A0A9N9FU66</accession>
<evidence type="ECO:0000313" key="1">
    <source>
        <dbReference type="EMBL" id="CAG8557797.1"/>
    </source>
</evidence>
<organism evidence="1 2">
    <name type="scientific">Cetraspora pellucida</name>
    <dbReference type="NCBI Taxonomy" id="1433469"/>
    <lineage>
        <taxon>Eukaryota</taxon>
        <taxon>Fungi</taxon>
        <taxon>Fungi incertae sedis</taxon>
        <taxon>Mucoromycota</taxon>
        <taxon>Glomeromycotina</taxon>
        <taxon>Glomeromycetes</taxon>
        <taxon>Diversisporales</taxon>
        <taxon>Gigasporaceae</taxon>
        <taxon>Cetraspora</taxon>
    </lineage>
</organism>
<dbReference type="Proteomes" id="UP000789759">
    <property type="component" value="Unassembled WGS sequence"/>
</dbReference>